<sequence length="213" mass="24929">MVDFWVGENVSTSKKKILILGESHYDEKKLEGEEVTEDCTRYVMNSYFTKEYKYVFFDRISASFGFKNHGDAVVFYNKVYFGNYITHYCESHGGKVAEKMIKEHRTDYNNRLFKFINENKIDIVVCFSKRSYWSLPGRNELEDNGITYKINGSGARRSRTIHKYVYRKNLEHNGCDEILTNDLIVYGIAHPSDSFGYRPDAVYEYLKDEGVAN</sequence>
<reference evidence="1 2" key="1">
    <citation type="submission" date="2016-11" db="EMBL/GenBank/DDBJ databases">
        <authorList>
            <person name="Jaros S."/>
            <person name="Januszkiewicz K."/>
            <person name="Wedrychowicz H."/>
        </authorList>
    </citation>
    <scope>NUCLEOTIDE SEQUENCE [LARGE SCALE GENOMIC DNA]</scope>
    <source>
        <strain evidence="1 2">DSM 14809</strain>
    </source>
</reference>
<dbReference type="RefSeq" id="WP_072913285.1">
    <property type="nucleotide sequence ID" value="NZ_FQYQ01000004.1"/>
</dbReference>
<dbReference type="EMBL" id="FQYQ01000004">
    <property type="protein sequence ID" value="SHI69581.1"/>
    <property type="molecule type" value="Genomic_DNA"/>
</dbReference>
<keyword evidence="2" id="KW-1185">Reference proteome</keyword>
<dbReference type="AlphaFoldDB" id="A0A1M6D8V0"/>
<gene>
    <name evidence="1" type="ORF">SAMN02745725_00891</name>
</gene>
<name>A0A1M6D8V0_PSEXY</name>
<protein>
    <submittedName>
        <fullName evidence="1">Uncharacterized protein</fullName>
    </submittedName>
</protein>
<accession>A0A1M6D8V0</accession>
<dbReference type="Proteomes" id="UP000184185">
    <property type="component" value="Unassembled WGS sequence"/>
</dbReference>
<evidence type="ECO:0000313" key="1">
    <source>
        <dbReference type="EMBL" id="SHI69581.1"/>
    </source>
</evidence>
<evidence type="ECO:0000313" key="2">
    <source>
        <dbReference type="Proteomes" id="UP000184185"/>
    </source>
</evidence>
<dbReference type="OrthoDB" id="2053717at2"/>
<proteinExistence type="predicted"/>
<organism evidence="1 2">
    <name type="scientific">Pseudobutyrivibrio xylanivorans DSM 14809</name>
    <dbReference type="NCBI Taxonomy" id="1123012"/>
    <lineage>
        <taxon>Bacteria</taxon>
        <taxon>Bacillati</taxon>
        <taxon>Bacillota</taxon>
        <taxon>Clostridia</taxon>
        <taxon>Lachnospirales</taxon>
        <taxon>Lachnospiraceae</taxon>
        <taxon>Pseudobutyrivibrio</taxon>
    </lineage>
</organism>